<evidence type="ECO:0000313" key="4">
    <source>
        <dbReference type="EMBL" id="TQB75204.1"/>
    </source>
</evidence>
<evidence type="ECO:0000256" key="1">
    <source>
        <dbReference type="SAM" id="Coils"/>
    </source>
</evidence>
<dbReference type="InterPro" id="IPR019339">
    <property type="entry name" value="CIR_N_dom"/>
</dbReference>
<sequence>MAVAKRATVALSQRQVDQSRPLPLGMMDYSRTLNNYSVRDGRLPACGGPPPSFRSGPRIFCGAQAEQFEYLLERLPGYHLLGKKSWNVYNPENIARVRRDEAQAKAREEEEERRMQEVDAERRIQILRGQRAPTPPPPQPSQPPVDQHTRRERDEAAGYRKRRRLAGEDDTDRDIRFAKEDAAQALAKRGELVLSHGNDAPLVDSSGHINLFPSEATRKPVEKNEEAEAESERNKRKYEAQYAMRFSNAAGFNQSVGKRPWYSSSALEVTAPEPMPEKDVWGNEDPMRREREKARLDANDPLAAMKRGVRQLKAVEQQRKEWREERSKELEALKMNESQQSSHRERKRSRSRRHGSMDSLEGFKLDSSPDRRRAGNDRKKRSHQHRCERSRDRPHSKYHSHSHPHRHRHHRKLDQHDDLKRRRKSETYPKCEQKSDK</sequence>
<feature type="compositionally biased region" description="Basic residues" evidence="2">
    <location>
        <begin position="396"/>
        <end position="413"/>
    </location>
</feature>
<dbReference type="EMBL" id="VIFY01000022">
    <property type="protein sequence ID" value="TQB75204.1"/>
    <property type="molecule type" value="Genomic_DNA"/>
</dbReference>
<dbReference type="AlphaFoldDB" id="A0A507R3Q8"/>
<dbReference type="InterPro" id="IPR039875">
    <property type="entry name" value="LENG1-like"/>
</dbReference>
<feature type="compositionally biased region" description="Basic and acidic residues" evidence="2">
    <location>
        <begin position="147"/>
        <end position="158"/>
    </location>
</feature>
<feature type="compositionally biased region" description="Basic and acidic residues" evidence="2">
    <location>
        <begin position="275"/>
        <end position="298"/>
    </location>
</feature>
<keyword evidence="5" id="KW-1185">Reference proteome</keyword>
<feature type="domain" description="CBF1-interacting co-repressor CIR N-terminal" evidence="3">
    <location>
        <begin position="85"/>
        <end position="121"/>
    </location>
</feature>
<gene>
    <name evidence="4" type="ORF">MPDQ_003457</name>
</gene>
<feature type="compositionally biased region" description="Pro residues" evidence="2">
    <location>
        <begin position="133"/>
        <end position="143"/>
    </location>
</feature>
<feature type="compositionally biased region" description="Basic and acidic residues" evidence="2">
    <location>
        <begin position="385"/>
        <end position="395"/>
    </location>
</feature>
<comment type="caution">
    <text evidence="4">The sequence shown here is derived from an EMBL/GenBank/DDBJ whole genome shotgun (WGS) entry which is preliminary data.</text>
</comment>
<dbReference type="Pfam" id="PF10197">
    <property type="entry name" value="Cir_N"/>
    <property type="match status" value="1"/>
</dbReference>
<name>A0A507R3Q8_MONPU</name>
<feature type="region of interest" description="Disordered" evidence="2">
    <location>
        <begin position="267"/>
        <end position="437"/>
    </location>
</feature>
<evidence type="ECO:0000256" key="2">
    <source>
        <dbReference type="SAM" id="MobiDB-lite"/>
    </source>
</evidence>
<accession>A0A507R3Q8</accession>
<evidence type="ECO:0000313" key="5">
    <source>
        <dbReference type="Proteomes" id="UP000319663"/>
    </source>
</evidence>
<proteinExistence type="predicted"/>
<dbReference type="PANTHER" id="PTHR22093">
    <property type="entry name" value="LEUKOCYTE RECEPTOR CLUSTER LRC MEMBER 1"/>
    <property type="match status" value="1"/>
</dbReference>
<keyword evidence="1" id="KW-0175">Coiled coil</keyword>
<dbReference type="SMART" id="SM01083">
    <property type="entry name" value="Cir_N"/>
    <property type="match status" value="1"/>
</dbReference>
<organism evidence="4 5">
    <name type="scientific">Monascus purpureus</name>
    <name type="common">Red mold</name>
    <name type="synonym">Monascus anka</name>
    <dbReference type="NCBI Taxonomy" id="5098"/>
    <lineage>
        <taxon>Eukaryota</taxon>
        <taxon>Fungi</taxon>
        <taxon>Dikarya</taxon>
        <taxon>Ascomycota</taxon>
        <taxon>Pezizomycotina</taxon>
        <taxon>Eurotiomycetes</taxon>
        <taxon>Eurotiomycetidae</taxon>
        <taxon>Eurotiales</taxon>
        <taxon>Aspergillaceae</taxon>
        <taxon>Monascus</taxon>
    </lineage>
</organism>
<evidence type="ECO:0000259" key="3">
    <source>
        <dbReference type="SMART" id="SM01083"/>
    </source>
</evidence>
<feature type="compositionally biased region" description="Basic and acidic residues" evidence="2">
    <location>
        <begin position="414"/>
        <end position="437"/>
    </location>
</feature>
<feature type="compositionally biased region" description="Basic and acidic residues" evidence="2">
    <location>
        <begin position="361"/>
        <end position="377"/>
    </location>
</feature>
<dbReference type="PANTHER" id="PTHR22093:SF0">
    <property type="entry name" value="LEUKOCYTE RECEPTOR CLUSTER MEMBER 1"/>
    <property type="match status" value="1"/>
</dbReference>
<feature type="compositionally biased region" description="Basic residues" evidence="2">
    <location>
        <begin position="344"/>
        <end position="354"/>
    </location>
</feature>
<feature type="region of interest" description="Disordered" evidence="2">
    <location>
        <begin position="128"/>
        <end position="168"/>
    </location>
</feature>
<feature type="compositionally biased region" description="Basic and acidic residues" evidence="2">
    <location>
        <begin position="316"/>
        <end position="334"/>
    </location>
</feature>
<protein>
    <recommendedName>
        <fullName evidence="3">CBF1-interacting co-repressor CIR N-terminal domain-containing protein</fullName>
    </recommendedName>
</protein>
<feature type="coiled-coil region" evidence="1">
    <location>
        <begin position="92"/>
        <end position="121"/>
    </location>
</feature>
<reference evidence="4 5" key="1">
    <citation type="submission" date="2019-06" db="EMBL/GenBank/DDBJ databases">
        <title>Wine fermentation using esterase from Monascus purpureus.</title>
        <authorList>
            <person name="Geng C."/>
            <person name="Zhang Y."/>
        </authorList>
    </citation>
    <scope>NUCLEOTIDE SEQUENCE [LARGE SCALE GENOMIC DNA]</scope>
    <source>
        <strain evidence="4">HQ1</strain>
    </source>
</reference>
<feature type="region of interest" description="Disordered" evidence="2">
    <location>
        <begin position="197"/>
        <end position="235"/>
    </location>
</feature>
<feature type="compositionally biased region" description="Basic and acidic residues" evidence="2">
    <location>
        <begin position="216"/>
        <end position="235"/>
    </location>
</feature>
<dbReference type="Proteomes" id="UP000319663">
    <property type="component" value="Unassembled WGS sequence"/>
</dbReference>